<evidence type="ECO:0000256" key="2">
    <source>
        <dbReference type="ARBA" id="ARBA00005993"/>
    </source>
</evidence>
<dbReference type="PROSITE" id="PS51843">
    <property type="entry name" value="NR_LBD"/>
    <property type="match status" value="1"/>
</dbReference>
<organism evidence="14 15">
    <name type="scientific">Caenorhabditis tropicalis</name>
    <dbReference type="NCBI Taxonomy" id="1561998"/>
    <lineage>
        <taxon>Eukaryota</taxon>
        <taxon>Metazoa</taxon>
        <taxon>Ecdysozoa</taxon>
        <taxon>Nematoda</taxon>
        <taxon>Chromadorea</taxon>
        <taxon>Rhabditida</taxon>
        <taxon>Rhabditina</taxon>
        <taxon>Rhabditomorpha</taxon>
        <taxon>Rhabditoidea</taxon>
        <taxon>Rhabditidae</taxon>
        <taxon>Peloderinae</taxon>
        <taxon>Caenorhabditis</taxon>
    </lineage>
</organism>
<dbReference type="CDD" id="cd06157">
    <property type="entry name" value="NR_LBD"/>
    <property type="match status" value="1"/>
</dbReference>
<evidence type="ECO:0000256" key="4">
    <source>
        <dbReference type="ARBA" id="ARBA00022771"/>
    </source>
</evidence>
<dbReference type="InterPro" id="IPR035500">
    <property type="entry name" value="NHR-like_dom_sf"/>
</dbReference>
<dbReference type="InterPro" id="IPR013088">
    <property type="entry name" value="Znf_NHR/GATA"/>
</dbReference>
<dbReference type="PRINTS" id="PR00047">
    <property type="entry name" value="STROIDFINGER"/>
</dbReference>
<feature type="domain" description="NR LBD" evidence="13">
    <location>
        <begin position="118"/>
        <end position="367"/>
    </location>
</feature>
<evidence type="ECO:0000256" key="5">
    <source>
        <dbReference type="ARBA" id="ARBA00022833"/>
    </source>
</evidence>
<evidence type="ECO:0000256" key="10">
    <source>
        <dbReference type="ARBA" id="ARBA00023242"/>
    </source>
</evidence>
<dbReference type="GO" id="GO:0003700">
    <property type="term" value="F:DNA-binding transcription factor activity"/>
    <property type="evidence" value="ECO:0007669"/>
    <property type="project" value="InterPro"/>
</dbReference>
<keyword evidence="5 11" id="KW-0862">Zinc</keyword>
<dbReference type="WBParaSite" id="Csp11.Scaffold629.g12966.t1">
    <property type="protein sequence ID" value="Csp11.Scaffold629.g12966.t1"/>
    <property type="gene ID" value="Csp11.Scaffold629.g12966"/>
</dbReference>
<dbReference type="PANTHER" id="PTHR45886:SF14">
    <property type="entry name" value="NUCLEAR HORMONE RECEPTOR FAMILY-RELATED"/>
    <property type="match status" value="1"/>
</dbReference>
<dbReference type="InterPro" id="IPR049636">
    <property type="entry name" value="HNF4-like_DBD"/>
</dbReference>
<proteinExistence type="inferred from homology"/>
<evidence type="ECO:0000256" key="1">
    <source>
        <dbReference type="ARBA" id="ARBA00004123"/>
    </source>
</evidence>
<dbReference type="STRING" id="1561998.A0A1I7TY57"/>
<evidence type="ECO:0000256" key="9">
    <source>
        <dbReference type="ARBA" id="ARBA00023170"/>
    </source>
</evidence>
<dbReference type="InterPro" id="IPR000536">
    <property type="entry name" value="Nucl_hrmn_rcpt_lig-bd"/>
</dbReference>
<dbReference type="Pfam" id="PF00105">
    <property type="entry name" value="zf-C4"/>
    <property type="match status" value="1"/>
</dbReference>
<keyword evidence="6 11" id="KW-0805">Transcription regulation</keyword>
<dbReference type="Gene3D" id="3.30.50.10">
    <property type="entry name" value="Erythroid Transcription Factor GATA-1, subunit A"/>
    <property type="match status" value="1"/>
</dbReference>
<dbReference type="GO" id="GO:0005634">
    <property type="term" value="C:nucleus"/>
    <property type="evidence" value="ECO:0007669"/>
    <property type="project" value="UniProtKB-SubCell"/>
</dbReference>
<dbReference type="GO" id="GO:0008270">
    <property type="term" value="F:zinc ion binding"/>
    <property type="evidence" value="ECO:0007669"/>
    <property type="project" value="UniProtKB-KW"/>
</dbReference>
<keyword evidence="7 11" id="KW-0238">DNA-binding</keyword>
<dbReference type="eggNOG" id="ENOG502TGQ8">
    <property type="taxonomic scope" value="Eukaryota"/>
</dbReference>
<dbReference type="SMART" id="SM00430">
    <property type="entry name" value="HOLI"/>
    <property type="match status" value="1"/>
</dbReference>
<dbReference type="Pfam" id="PF00104">
    <property type="entry name" value="Hormone_recep"/>
    <property type="match status" value="1"/>
</dbReference>
<evidence type="ECO:0000259" key="12">
    <source>
        <dbReference type="PROSITE" id="PS51030"/>
    </source>
</evidence>
<keyword evidence="4 11" id="KW-0863">Zinc-finger</keyword>
<dbReference type="GO" id="GO:0000978">
    <property type="term" value="F:RNA polymerase II cis-regulatory region sequence-specific DNA binding"/>
    <property type="evidence" value="ECO:0007669"/>
    <property type="project" value="InterPro"/>
</dbReference>
<evidence type="ECO:0000256" key="7">
    <source>
        <dbReference type="ARBA" id="ARBA00023125"/>
    </source>
</evidence>
<evidence type="ECO:0000256" key="6">
    <source>
        <dbReference type="ARBA" id="ARBA00023015"/>
    </source>
</evidence>
<dbReference type="Proteomes" id="UP000095282">
    <property type="component" value="Unplaced"/>
</dbReference>
<dbReference type="Gene3D" id="1.10.565.10">
    <property type="entry name" value="Retinoid X Receptor"/>
    <property type="match status" value="1"/>
</dbReference>
<evidence type="ECO:0000313" key="15">
    <source>
        <dbReference type="WBParaSite" id="Csp11.Scaffold629.g12966.t1"/>
    </source>
</evidence>
<reference evidence="15" key="1">
    <citation type="submission" date="2016-11" db="UniProtKB">
        <authorList>
            <consortium name="WormBaseParasite"/>
        </authorList>
    </citation>
    <scope>IDENTIFICATION</scope>
</reference>
<dbReference type="CDD" id="cd06960">
    <property type="entry name" value="NR_DBD_HNF4A"/>
    <property type="match status" value="1"/>
</dbReference>
<dbReference type="InterPro" id="IPR001628">
    <property type="entry name" value="Znf_hrmn_rcpt"/>
</dbReference>
<keyword evidence="3 11" id="KW-0479">Metal-binding</keyword>
<keyword evidence="8 11" id="KW-0804">Transcription</keyword>
<evidence type="ECO:0000259" key="13">
    <source>
        <dbReference type="PROSITE" id="PS51843"/>
    </source>
</evidence>
<dbReference type="PROSITE" id="PS51030">
    <property type="entry name" value="NUCLEAR_REC_DBD_2"/>
    <property type="match status" value="1"/>
</dbReference>
<comment type="subcellular location">
    <subcellularLocation>
        <location evidence="1 11">Nucleus</location>
    </subcellularLocation>
</comment>
<evidence type="ECO:0000256" key="8">
    <source>
        <dbReference type="ARBA" id="ARBA00023163"/>
    </source>
</evidence>
<dbReference type="SMART" id="SM00399">
    <property type="entry name" value="ZnF_C4"/>
    <property type="match status" value="1"/>
</dbReference>
<dbReference type="AlphaFoldDB" id="A0A1I7TY57"/>
<keyword evidence="14" id="KW-1185">Reference proteome</keyword>
<feature type="domain" description="Nuclear receptor" evidence="12">
    <location>
        <begin position="9"/>
        <end position="87"/>
    </location>
</feature>
<sequence>MSAEIPDRPNTCAICQQKAFGYNYDVVSCNACKMFFRRANTERIDEKCKRGGTCFDGDDLLITRPRCRACRYRKCKRLGMRHPKSTDSSEDEPSPKNSMVVWRPIVTEAHIHSNVLEGMRHLNRTRVHVYSMINVIEDPSFIDLVVDGSRLGIYMRPKPIVWEDTERKLKPWGSLGVLLVVEIIKTMDVYKELLWSDRVILLKNVAFKSHHLCIAFDSYIAKKGRVLAPTGGEMFPSVLFDIPECRDVIMDLLTTPMKPLQDLKLTENEFLLLNMIVICNPALAGLSLHGQEVLSNCQRESSRLLLQICMNNDPKNGPARFASILAIDHYLTRQRSVTKRVVVSLRQNWAPNFFFSKVLTESFSNNQ</sequence>
<keyword evidence="9 11" id="KW-0675">Receptor</keyword>
<dbReference type="PROSITE" id="PS00031">
    <property type="entry name" value="NUCLEAR_REC_DBD_1"/>
    <property type="match status" value="1"/>
</dbReference>
<dbReference type="SUPFAM" id="SSF48508">
    <property type="entry name" value="Nuclear receptor ligand-binding domain"/>
    <property type="match status" value="1"/>
</dbReference>
<evidence type="ECO:0000256" key="3">
    <source>
        <dbReference type="ARBA" id="ARBA00022723"/>
    </source>
</evidence>
<evidence type="ECO:0000256" key="11">
    <source>
        <dbReference type="RuleBase" id="RU004334"/>
    </source>
</evidence>
<name>A0A1I7TY57_9PELO</name>
<keyword evidence="10 11" id="KW-0539">Nucleus</keyword>
<comment type="similarity">
    <text evidence="2 11">Belongs to the nuclear hormone receptor family.</text>
</comment>
<dbReference type="SUPFAM" id="SSF57716">
    <property type="entry name" value="Glucocorticoid receptor-like (DNA-binding domain)"/>
    <property type="match status" value="1"/>
</dbReference>
<evidence type="ECO:0000313" key="14">
    <source>
        <dbReference type="Proteomes" id="UP000095282"/>
    </source>
</evidence>
<accession>A0A1I7TY57</accession>
<dbReference type="PANTHER" id="PTHR45886">
    <property type="entry name" value="NUCLEAR HORMONE RECEPTOR FAMILY-RELATED-RELATED"/>
    <property type="match status" value="1"/>
</dbReference>
<protein>
    <submittedName>
        <fullName evidence="15">Nuclear receptor domain-containing protein</fullName>
    </submittedName>
</protein>